<dbReference type="EMBL" id="CP001114">
    <property type="protein sequence ID" value="ACO45743.1"/>
    <property type="molecule type" value="Genomic_DNA"/>
</dbReference>
<sequence length="129" mass="14552">MMARPPAGGWWTDVDLSFVTWRGRAVRYVLIYLALAVALVGLRMGTQQIRPGLITAQQREAALISQRDDLQLRIQILENPQLVRDWAFANGMQRFAQAPKTMQDLPPAPSTAARVAAPKRTVEVRTQWK</sequence>
<dbReference type="KEGG" id="ddr:Deide_08680"/>
<keyword evidence="1" id="KW-0812">Transmembrane</keyword>
<keyword evidence="3" id="KW-1185">Reference proteome</keyword>
<dbReference type="HOGENOM" id="CLU_166674_0_0_0"/>
<gene>
    <name evidence="2" type="ordered locus">Deide_08680</name>
</gene>
<accession>C1D1L9</accession>
<feature type="transmembrane region" description="Helical" evidence="1">
    <location>
        <begin position="25"/>
        <end position="42"/>
    </location>
</feature>
<dbReference type="RefSeq" id="WP_012692866.1">
    <property type="nucleotide sequence ID" value="NC_012526.1"/>
</dbReference>
<dbReference type="AlphaFoldDB" id="C1D1L9"/>
<evidence type="ECO:0008006" key="4">
    <source>
        <dbReference type="Google" id="ProtNLM"/>
    </source>
</evidence>
<protein>
    <recommendedName>
        <fullName evidence="4">Cell division protein FtsL</fullName>
    </recommendedName>
</protein>
<evidence type="ECO:0000313" key="2">
    <source>
        <dbReference type="EMBL" id="ACO45743.1"/>
    </source>
</evidence>
<keyword evidence="1" id="KW-1133">Transmembrane helix</keyword>
<dbReference type="STRING" id="546414.Deide_08680"/>
<organism evidence="2 3">
    <name type="scientific">Deinococcus deserti (strain DSM 17065 / CIP 109153 / LMG 22923 / VCD115)</name>
    <dbReference type="NCBI Taxonomy" id="546414"/>
    <lineage>
        <taxon>Bacteria</taxon>
        <taxon>Thermotogati</taxon>
        <taxon>Deinococcota</taxon>
        <taxon>Deinococci</taxon>
        <taxon>Deinococcales</taxon>
        <taxon>Deinococcaceae</taxon>
        <taxon>Deinococcus</taxon>
    </lineage>
</organism>
<dbReference type="Proteomes" id="UP000002208">
    <property type="component" value="Chromosome"/>
</dbReference>
<keyword evidence="1" id="KW-0472">Membrane</keyword>
<dbReference type="PaxDb" id="546414-Deide_08680"/>
<name>C1D1L9_DEIDV</name>
<evidence type="ECO:0000313" key="3">
    <source>
        <dbReference type="Proteomes" id="UP000002208"/>
    </source>
</evidence>
<reference evidence="2 3" key="1">
    <citation type="journal article" date="2009" name="PLoS Genet.">
        <title>Alliance of proteomics and genomics to unravel the specificities of Sahara bacterium Deinococcus deserti.</title>
        <authorList>
            <person name="de Groot A."/>
            <person name="Dulermo R."/>
            <person name="Ortet P."/>
            <person name="Blanchard L."/>
            <person name="Guerin P."/>
            <person name="Fernandez B."/>
            <person name="Vacherie B."/>
            <person name="Dossat C."/>
            <person name="Jolivet E."/>
            <person name="Siguier P."/>
            <person name="Chandler M."/>
            <person name="Barakat M."/>
            <person name="Dedieu A."/>
            <person name="Barbe V."/>
            <person name="Heulin T."/>
            <person name="Sommer S."/>
            <person name="Achouak W."/>
            <person name="Armengaud J."/>
        </authorList>
    </citation>
    <scope>NUCLEOTIDE SEQUENCE [LARGE SCALE GENOMIC DNA]</scope>
    <source>
        <strain evidence="3">DSM 17065 / CIP 109153 / LMG 22923 / VCD115</strain>
    </source>
</reference>
<evidence type="ECO:0000256" key="1">
    <source>
        <dbReference type="SAM" id="Phobius"/>
    </source>
</evidence>
<proteinExistence type="predicted"/>
<dbReference type="OrthoDB" id="69325at2"/>